<evidence type="ECO:0000256" key="5">
    <source>
        <dbReference type="ARBA" id="ARBA00022692"/>
    </source>
</evidence>
<feature type="transmembrane region" description="Helical" evidence="9">
    <location>
        <begin position="36"/>
        <end position="58"/>
    </location>
</feature>
<dbReference type="OrthoDB" id="3185104at2"/>
<evidence type="ECO:0000256" key="1">
    <source>
        <dbReference type="ARBA" id="ARBA00004651"/>
    </source>
</evidence>
<dbReference type="GO" id="GO:0005886">
    <property type="term" value="C:plasma membrane"/>
    <property type="evidence" value="ECO:0007669"/>
    <property type="project" value="UniProtKB-SubCell"/>
</dbReference>
<gene>
    <name evidence="10" type="primary">ydgI</name>
    <name evidence="10" type="ORF">OPDIPICF_04543</name>
</gene>
<accession>A0A5S9PIB1</accession>
<comment type="similarity">
    <text evidence="2">Belongs to the amino acid-polyamine-organocation (APC) superfamily. Basic amino acid/polyamine antiporter (APA) (TC 2.A.3.2) family.</text>
</comment>
<name>A0A5S9PIB1_9GAMM</name>
<dbReference type="GO" id="GO:0006865">
    <property type="term" value="P:amino acid transport"/>
    <property type="evidence" value="ECO:0007669"/>
    <property type="project" value="UniProtKB-KW"/>
</dbReference>
<feature type="transmembrane region" description="Helical" evidence="9">
    <location>
        <begin position="416"/>
        <end position="434"/>
    </location>
</feature>
<keyword evidence="11" id="KW-1185">Reference proteome</keyword>
<dbReference type="AlphaFoldDB" id="A0A5S9PIB1"/>
<evidence type="ECO:0000256" key="4">
    <source>
        <dbReference type="ARBA" id="ARBA00022475"/>
    </source>
</evidence>
<feature type="transmembrane region" description="Helical" evidence="9">
    <location>
        <begin position="93"/>
        <end position="118"/>
    </location>
</feature>
<dbReference type="NCBIfam" id="TIGR00905">
    <property type="entry name" value="2A0302"/>
    <property type="match status" value="1"/>
</dbReference>
<evidence type="ECO:0000256" key="2">
    <source>
        <dbReference type="ARBA" id="ARBA00008220"/>
    </source>
</evidence>
<dbReference type="Pfam" id="PF13520">
    <property type="entry name" value="AA_permease_2"/>
    <property type="match status" value="1"/>
</dbReference>
<evidence type="ECO:0000256" key="7">
    <source>
        <dbReference type="ARBA" id="ARBA00022989"/>
    </source>
</evidence>
<evidence type="ECO:0000313" key="10">
    <source>
        <dbReference type="EMBL" id="CAA0103496.1"/>
    </source>
</evidence>
<keyword evidence="4" id="KW-1003">Cell membrane</keyword>
<feature type="transmembrane region" description="Helical" evidence="9">
    <location>
        <begin position="229"/>
        <end position="255"/>
    </location>
</feature>
<evidence type="ECO:0000256" key="6">
    <source>
        <dbReference type="ARBA" id="ARBA00022970"/>
    </source>
</evidence>
<sequence length="466" mass="51172">MAKHHDHKLGLINLTALAVGSMLGSGIWSLPQNMSASAALGAIVIAWVVTGFGMWMLTRVFAELRSRRPTIDNGIFNYAKSGFGDYAGFNAGWGYWTAAWIGNLSYAVLLFSALGYFFPVFGQGNTLVSLIGQSLLVWFFQALVMRGVKEAAFVNLVTALCKIIPLGLFIVVVALAFKIHTFKLDIWGHALHMPLLDQVKSTMLVTAWVFLGIEGAMVQSSRARRAKDVVYATYFAFVFTLILYVAVTVLSYGVASQSELAHAHNPSTAFVLGQVIGIYGEYIINIGLVVSLLGAWLGWTILSVQMPFDMAKEGDFPSVFAQQNANESPVISIWATSCLMQVFLVVTYFSKGTYLSLIELAASCMLIPYLFSAMFGVKVIWQGRQEQNSTFAWPIFCAISACVYAFWMIYAAGLQLVFKSALFYALGTLVYVAARHEKGEKAFHGVEWIACVLLLVLGCWGGWSLL</sequence>
<keyword evidence="7 9" id="KW-1133">Transmembrane helix</keyword>
<keyword evidence="6" id="KW-0029">Amino-acid transport</keyword>
<dbReference type="PANTHER" id="PTHR42770">
    <property type="entry name" value="AMINO ACID TRANSPORTER-RELATED"/>
    <property type="match status" value="1"/>
</dbReference>
<protein>
    <submittedName>
        <fullName evidence="10">Arginine/ornithine antiporter</fullName>
    </submittedName>
</protein>
<feature type="transmembrane region" description="Helical" evidence="9">
    <location>
        <begin position="156"/>
        <end position="179"/>
    </location>
</feature>
<dbReference type="GO" id="GO:0022857">
    <property type="term" value="F:transmembrane transporter activity"/>
    <property type="evidence" value="ECO:0007669"/>
    <property type="project" value="InterPro"/>
</dbReference>
<feature type="transmembrane region" description="Helical" evidence="9">
    <location>
        <begin position="446"/>
        <end position="463"/>
    </location>
</feature>
<comment type="subcellular location">
    <subcellularLocation>
        <location evidence="1">Cell membrane</location>
        <topology evidence="1">Multi-pass membrane protein</topology>
    </subcellularLocation>
</comment>
<proteinExistence type="inferred from homology"/>
<keyword evidence="5 9" id="KW-0812">Transmembrane</keyword>
<keyword evidence="3" id="KW-0813">Transport</keyword>
<feature type="transmembrane region" description="Helical" evidence="9">
    <location>
        <begin position="391"/>
        <end position="410"/>
    </location>
</feature>
<evidence type="ECO:0000256" key="3">
    <source>
        <dbReference type="ARBA" id="ARBA00022448"/>
    </source>
</evidence>
<keyword evidence="8 9" id="KW-0472">Membrane</keyword>
<evidence type="ECO:0000256" key="9">
    <source>
        <dbReference type="SAM" id="Phobius"/>
    </source>
</evidence>
<organism evidence="10 11">
    <name type="scientific">BD1-7 clade bacterium</name>
    <dbReference type="NCBI Taxonomy" id="2029982"/>
    <lineage>
        <taxon>Bacteria</taxon>
        <taxon>Pseudomonadati</taxon>
        <taxon>Pseudomonadota</taxon>
        <taxon>Gammaproteobacteria</taxon>
        <taxon>Cellvibrionales</taxon>
        <taxon>Spongiibacteraceae</taxon>
        <taxon>BD1-7 clade</taxon>
    </lineage>
</organism>
<feature type="transmembrane region" description="Helical" evidence="9">
    <location>
        <begin position="199"/>
        <end position="217"/>
    </location>
</feature>
<reference evidence="10 11" key="1">
    <citation type="submission" date="2019-11" db="EMBL/GenBank/DDBJ databases">
        <authorList>
            <person name="Holert J."/>
        </authorList>
    </citation>
    <scope>NUCLEOTIDE SEQUENCE [LARGE SCALE GENOMIC DNA]</scope>
    <source>
        <strain evidence="10">SB11_3</strain>
    </source>
</reference>
<evidence type="ECO:0000313" key="11">
    <source>
        <dbReference type="Proteomes" id="UP000441399"/>
    </source>
</evidence>
<dbReference type="PIRSF" id="PIRSF006060">
    <property type="entry name" value="AA_transporter"/>
    <property type="match status" value="1"/>
</dbReference>
<evidence type="ECO:0000256" key="8">
    <source>
        <dbReference type="ARBA" id="ARBA00023136"/>
    </source>
</evidence>
<dbReference type="InterPro" id="IPR004754">
    <property type="entry name" value="Amino_acid_antiprt"/>
</dbReference>
<dbReference type="PANTHER" id="PTHR42770:SF4">
    <property type="entry name" value="ARGININE_ORNITHINE ANTIPORTER-RELATED"/>
    <property type="match status" value="1"/>
</dbReference>
<dbReference type="InterPro" id="IPR050367">
    <property type="entry name" value="APC_superfamily"/>
</dbReference>
<dbReference type="Proteomes" id="UP000441399">
    <property type="component" value="Unassembled WGS sequence"/>
</dbReference>
<feature type="transmembrane region" description="Helical" evidence="9">
    <location>
        <begin position="330"/>
        <end position="349"/>
    </location>
</feature>
<feature type="transmembrane region" description="Helical" evidence="9">
    <location>
        <begin position="355"/>
        <end position="379"/>
    </location>
</feature>
<feature type="transmembrane region" description="Helical" evidence="9">
    <location>
        <begin position="12"/>
        <end position="30"/>
    </location>
</feature>
<dbReference type="InterPro" id="IPR002293">
    <property type="entry name" value="AA/rel_permease1"/>
</dbReference>
<dbReference type="EMBL" id="CACSIO010000010">
    <property type="protein sequence ID" value="CAA0103496.1"/>
    <property type="molecule type" value="Genomic_DNA"/>
</dbReference>
<feature type="transmembrane region" description="Helical" evidence="9">
    <location>
        <begin position="124"/>
        <end position="144"/>
    </location>
</feature>
<dbReference type="Gene3D" id="1.20.1740.10">
    <property type="entry name" value="Amino acid/polyamine transporter I"/>
    <property type="match status" value="1"/>
</dbReference>
<feature type="transmembrane region" description="Helical" evidence="9">
    <location>
        <begin position="282"/>
        <end position="302"/>
    </location>
</feature>